<dbReference type="Proteomes" id="UP000187172">
    <property type="component" value="Unassembled WGS sequence"/>
</dbReference>
<feature type="compositionally biased region" description="Pro residues" evidence="1">
    <location>
        <begin position="573"/>
        <end position="593"/>
    </location>
</feature>
<keyword evidence="2" id="KW-0732">Signal</keyword>
<comment type="caution">
    <text evidence="4">The sequence shown here is derived from an EMBL/GenBank/DDBJ whole genome shotgun (WGS) entry which is preliminary data.</text>
</comment>
<reference evidence="4 5" key="1">
    <citation type="submission" date="2016-11" db="EMBL/GenBank/DDBJ databases">
        <title>Paenibacillus species isolates.</title>
        <authorList>
            <person name="Beno S.M."/>
        </authorList>
    </citation>
    <scope>NUCLEOTIDE SEQUENCE [LARGE SCALE GENOMIC DNA]</scope>
    <source>
        <strain evidence="4 5">FSL R5-0378</strain>
    </source>
</reference>
<dbReference type="InterPro" id="IPR008964">
    <property type="entry name" value="Invasin/intimin_cell_adhesion"/>
</dbReference>
<dbReference type="InterPro" id="IPR051465">
    <property type="entry name" value="Cell_Envelope_Struct_Comp"/>
</dbReference>
<dbReference type="Gene3D" id="2.60.40.1080">
    <property type="match status" value="1"/>
</dbReference>
<evidence type="ECO:0000259" key="3">
    <source>
        <dbReference type="PROSITE" id="PS51272"/>
    </source>
</evidence>
<sequence length="814" mass="85265">MNNRSKYAAIITLIWAFQMVTSSVLPESASAADDPQPAAIVSEGGAADDSSPNTNQMTNASTQPQIATSDGTTSFRAGNNTIATPVTVDSNISINDANTLVSATVQISNGFHPGEDLLQFVNTSSVVFKDITASYDSETGILSLTSASHTATVDQWIHALQAVTYTNTAITPDTANRIITFTVSDGTVSSNPADKTVTVTTVNQAPILTTTGGTSTFKGIPVAIDSGLTLSDLDNKMMSAATVSISGNFFSKEDTLDFTNDGSTMGNITGSYNAVTGTLTLTSSGASATIAQWQKALREVTYGNTSKNPNTAAIRTISFTVSDGIASSNSATKTVKVSNQPPVVTTSAGLTSYTAGTVPVDPALSISDPDDQTLASGRVSFVSPYHAGKEDLQFTNDGKTMGNISGRFDPASGMLTLTSENGTATVSEWESAFRSVTYISSENASEPSNRTIRFVVSDGNDESNQADKGLTVQSLTRLSVNASSLHMEVGQSSSVLLKALYSNQSETDVTKSAAWTTADPAVAEVTNGEITGKSAGTTVITAVYGGKSESLNLTVTAKPVVSNPSQPADTPSAPSPAPVPTPTPTPTPTPIPQMPESSFRKFIRAEDIAASFRHALAINPPERFADTYTHWAAKDIAVASRLGLVNGYGDGSFKPDLPISRAEISELLVSAFALRQGNEVVTFRDMHDHWAAESIGILASNGIVKGNAGGLFQAGRSLTRAEMAQMMANLADLSELATGEARHFTDIADSYWAKDIIGQAAAAGLLEGRDETRFAPNEPVTRAEAVTMILRLLGTNADLRSLWSKAPSNGYTQL</sequence>
<feature type="domain" description="SLH" evidence="3">
    <location>
        <begin position="740"/>
        <end position="803"/>
    </location>
</feature>
<dbReference type="InterPro" id="IPR001119">
    <property type="entry name" value="SLH_dom"/>
</dbReference>
<feature type="region of interest" description="Disordered" evidence="1">
    <location>
        <begin position="28"/>
        <end position="74"/>
    </location>
</feature>
<gene>
    <name evidence="4" type="ORF">BK138_03725</name>
</gene>
<proteinExistence type="predicted"/>
<dbReference type="PROSITE" id="PS51272">
    <property type="entry name" value="SLH"/>
    <property type="match status" value="3"/>
</dbReference>
<keyword evidence="5" id="KW-1185">Reference proteome</keyword>
<evidence type="ECO:0000256" key="1">
    <source>
        <dbReference type="SAM" id="MobiDB-lite"/>
    </source>
</evidence>
<dbReference type="SUPFAM" id="SSF49373">
    <property type="entry name" value="Invasin/intimin cell-adhesion fragments"/>
    <property type="match status" value="1"/>
</dbReference>
<feature type="domain" description="SLH" evidence="3">
    <location>
        <begin position="619"/>
        <end position="682"/>
    </location>
</feature>
<dbReference type="RefSeq" id="WP_076165957.1">
    <property type="nucleotide sequence ID" value="NZ_MRTP01000001.1"/>
</dbReference>
<protein>
    <recommendedName>
        <fullName evidence="3">SLH domain-containing protein</fullName>
    </recommendedName>
</protein>
<feature type="compositionally biased region" description="Low complexity" evidence="1">
    <location>
        <begin position="28"/>
        <end position="39"/>
    </location>
</feature>
<dbReference type="EMBL" id="MRTP01000001">
    <property type="protein sequence ID" value="OMF57713.1"/>
    <property type="molecule type" value="Genomic_DNA"/>
</dbReference>
<dbReference type="AlphaFoldDB" id="A0A1R1F0W6"/>
<accession>A0A1R1F0W6</accession>
<feature type="region of interest" description="Disordered" evidence="1">
    <location>
        <begin position="560"/>
        <end position="595"/>
    </location>
</feature>
<feature type="domain" description="SLH" evidence="3">
    <location>
        <begin position="683"/>
        <end position="739"/>
    </location>
</feature>
<evidence type="ECO:0000256" key="2">
    <source>
        <dbReference type="SAM" id="SignalP"/>
    </source>
</evidence>
<evidence type="ECO:0000313" key="5">
    <source>
        <dbReference type="Proteomes" id="UP000187172"/>
    </source>
</evidence>
<dbReference type="PANTHER" id="PTHR43308">
    <property type="entry name" value="OUTER MEMBRANE PROTEIN ALPHA-RELATED"/>
    <property type="match status" value="1"/>
</dbReference>
<dbReference type="InterPro" id="IPR003343">
    <property type="entry name" value="Big_2"/>
</dbReference>
<evidence type="ECO:0000313" key="4">
    <source>
        <dbReference type="EMBL" id="OMF57713.1"/>
    </source>
</evidence>
<feature type="signal peptide" evidence="2">
    <location>
        <begin position="1"/>
        <end position="31"/>
    </location>
</feature>
<feature type="chain" id="PRO_5010203393" description="SLH domain-containing protein" evidence="2">
    <location>
        <begin position="32"/>
        <end position="814"/>
    </location>
</feature>
<feature type="compositionally biased region" description="Polar residues" evidence="1">
    <location>
        <begin position="50"/>
        <end position="74"/>
    </location>
</feature>
<dbReference type="Pfam" id="PF00395">
    <property type="entry name" value="SLH"/>
    <property type="match status" value="3"/>
</dbReference>
<name>A0A1R1F0W6_9BACL</name>
<organism evidence="4 5">
    <name type="scientific">Paenibacillus rhizosphaerae</name>
    <dbReference type="NCBI Taxonomy" id="297318"/>
    <lineage>
        <taxon>Bacteria</taxon>
        <taxon>Bacillati</taxon>
        <taxon>Bacillota</taxon>
        <taxon>Bacilli</taxon>
        <taxon>Bacillales</taxon>
        <taxon>Paenibacillaceae</taxon>
        <taxon>Paenibacillus</taxon>
    </lineage>
</organism>
<dbReference type="SMART" id="SM00635">
    <property type="entry name" value="BID_2"/>
    <property type="match status" value="1"/>
</dbReference>
<dbReference type="STRING" id="297318.BK138_03725"/>